<protein>
    <submittedName>
        <fullName evidence="1">Noncanonical pyrimidine nucleotidase, YjjG family protein</fullName>
    </submittedName>
</protein>
<gene>
    <name evidence="1" type="ORF">rsdtw13_04280</name>
</gene>
<evidence type="ECO:0000313" key="1">
    <source>
        <dbReference type="EMBL" id="GKX65170.1"/>
    </source>
</evidence>
<comment type="caution">
    <text evidence="1">The sequence shown here is derived from an EMBL/GenBank/DDBJ whole genome shotgun (WGS) entry which is preliminary data.</text>
</comment>
<organism evidence="1 2">
    <name type="scientific">Inconstantimicrobium mannanitabidum</name>
    <dbReference type="NCBI Taxonomy" id="1604901"/>
    <lineage>
        <taxon>Bacteria</taxon>
        <taxon>Bacillati</taxon>
        <taxon>Bacillota</taxon>
        <taxon>Clostridia</taxon>
        <taxon>Eubacteriales</taxon>
        <taxon>Clostridiaceae</taxon>
        <taxon>Inconstantimicrobium</taxon>
    </lineage>
</organism>
<sequence length="224" mass="25573">MYDIILMDLDNTILDFNAAEKDGFKKVIHEIGLSYNNDLLQQYQNINNSLWHSLEQGKISKDIVLNTRFSEFFKLYDIQVDGKEIERMFRFHLDNSSALIPNAEDTLIKLKTMGKKIYSASNGLYSTQIKRLSNAGIINLFDGHFISDIIKHEKPSPYFFDFCIKNLSEVPKSSILMVGDSPTSDVQGAINSGIDSCFYKYDKTSTCTYSKHTIHDLSELLDIV</sequence>
<dbReference type="EMBL" id="BROD01000001">
    <property type="protein sequence ID" value="GKX65170.1"/>
    <property type="molecule type" value="Genomic_DNA"/>
</dbReference>
<reference evidence="1" key="1">
    <citation type="journal article" date="2025" name="Int. J. Syst. Evol. Microbiol.">
        <title>Inconstantimicrobium mannanitabidum sp. nov., a novel member of the family Clostridiaceae isolated from anoxic soil under the treatment of reductive soil disinfestation.</title>
        <authorList>
            <person name="Ueki A."/>
            <person name="Tonouchi A."/>
            <person name="Honma S."/>
            <person name="Kaku N."/>
            <person name="Ueki K."/>
        </authorList>
    </citation>
    <scope>NUCLEOTIDE SEQUENCE</scope>
    <source>
        <strain evidence="1">TW13</strain>
    </source>
</reference>
<evidence type="ECO:0000313" key="2">
    <source>
        <dbReference type="Proteomes" id="UP001058074"/>
    </source>
</evidence>
<accession>A0ACB5R7T9</accession>
<keyword evidence="2" id="KW-1185">Reference proteome</keyword>
<proteinExistence type="predicted"/>
<name>A0ACB5R7T9_9CLOT</name>
<dbReference type="Proteomes" id="UP001058074">
    <property type="component" value="Unassembled WGS sequence"/>
</dbReference>